<dbReference type="InterPro" id="IPR029058">
    <property type="entry name" value="AB_hydrolase_fold"/>
</dbReference>
<keyword evidence="3" id="KW-1185">Reference proteome</keyword>
<sequence length="236" mass="27473">MILHTEIFGEGEPILFLHTGLQTGLTDFEYQRDYFKKKFKVIVLDLRGHGKSIENDFSNYFEDCASDLAETLDKYKLDRVHLVGCSLGALVGLKFAKMFQNRITTLTLSGIFAKKPSNWSEMNKLQIEQQREFLKNEQAVQYFDTLHSSDWKQFIYMCEDESWYPFNETRDIKTISSPILFMVGEGNKYETAGASMYPEMNKQVHVSIIPFASHLVHSEQPEIYTNILEEFIVRYS</sequence>
<dbReference type="EMBL" id="JBHUEM010000046">
    <property type="protein sequence ID" value="MFD1738716.1"/>
    <property type="molecule type" value="Genomic_DNA"/>
</dbReference>
<comment type="caution">
    <text evidence="2">The sequence shown here is derived from an EMBL/GenBank/DDBJ whole genome shotgun (WGS) entry which is preliminary data.</text>
</comment>
<dbReference type="Gene3D" id="3.40.50.1820">
    <property type="entry name" value="alpha/beta hydrolase"/>
    <property type="match status" value="1"/>
</dbReference>
<dbReference type="RefSeq" id="WP_377929935.1">
    <property type="nucleotide sequence ID" value="NZ_JBHUEM010000046.1"/>
</dbReference>
<feature type="domain" description="AB hydrolase-1" evidence="1">
    <location>
        <begin position="13"/>
        <end position="129"/>
    </location>
</feature>
<protein>
    <submittedName>
        <fullName evidence="2">Alpha/beta fold hydrolase</fullName>
    </submittedName>
</protein>
<organism evidence="2 3">
    <name type="scientific">Bacillus salitolerans</name>
    <dbReference type="NCBI Taxonomy" id="1437434"/>
    <lineage>
        <taxon>Bacteria</taxon>
        <taxon>Bacillati</taxon>
        <taxon>Bacillota</taxon>
        <taxon>Bacilli</taxon>
        <taxon>Bacillales</taxon>
        <taxon>Bacillaceae</taxon>
        <taxon>Bacillus</taxon>
    </lineage>
</organism>
<name>A0ABW4LW24_9BACI</name>
<dbReference type="Pfam" id="PF00561">
    <property type="entry name" value="Abhydrolase_1"/>
    <property type="match status" value="1"/>
</dbReference>
<proteinExistence type="predicted"/>
<evidence type="ECO:0000259" key="1">
    <source>
        <dbReference type="Pfam" id="PF00561"/>
    </source>
</evidence>
<reference evidence="3" key="1">
    <citation type="journal article" date="2019" name="Int. J. Syst. Evol. Microbiol.">
        <title>The Global Catalogue of Microorganisms (GCM) 10K type strain sequencing project: providing services to taxonomists for standard genome sequencing and annotation.</title>
        <authorList>
            <consortium name="The Broad Institute Genomics Platform"/>
            <consortium name="The Broad Institute Genome Sequencing Center for Infectious Disease"/>
            <person name="Wu L."/>
            <person name="Ma J."/>
        </authorList>
    </citation>
    <scope>NUCLEOTIDE SEQUENCE [LARGE SCALE GENOMIC DNA]</scope>
    <source>
        <strain evidence="3">CCUG 49339</strain>
    </source>
</reference>
<evidence type="ECO:0000313" key="3">
    <source>
        <dbReference type="Proteomes" id="UP001597214"/>
    </source>
</evidence>
<dbReference type="SUPFAM" id="SSF53474">
    <property type="entry name" value="alpha/beta-Hydrolases"/>
    <property type="match status" value="1"/>
</dbReference>
<dbReference type="InterPro" id="IPR000073">
    <property type="entry name" value="AB_hydrolase_1"/>
</dbReference>
<evidence type="ECO:0000313" key="2">
    <source>
        <dbReference type="EMBL" id="MFD1738716.1"/>
    </source>
</evidence>
<dbReference type="Proteomes" id="UP001597214">
    <property type="component" value="Unassembled WGS sequence"/>
</dbReference>
<accession>A0ABW4LW24</accession>
<dbReference type="PANTHER" id="PTHR43798">
    <property type="entry name" value="MONOACYLGLYCEROL LIPASE"/>
    <property type="match status" value="1"/>
</dbReference>
<dbReference type="GO" id="GO:0016787">
    <property type="term" value="F:hydrolase activity"/>
    <property type="evidence" value="ECO:0007669"/>
    <property type="project" value="UniProtKB-KW"/>
</dbReference>
<dbReference type="InterPro" id="IPR050266">
    <property type="entry name" value="AB_hydrolase_sf"/>
</dbReference>
<keyword evidence="2" id="KW-0378">Hydrolase</keyword>
<gene>
    <name evidence="2" type="ORF">ACFSCX_19555</name>
</gene>